<keyword evidence="1" id="KW-0812">Transmembrane</keyword>
<evidence type="ECO:0000313" key="2">
    <source>
        <dbReference type="EMBL" id="MBD8524811.1"/>
    </source>
</evidence>
<feature type="transmembrane region" description="Helical" evidence="1">
    <location>
        <begin position="12"/>
        <end position="33"/>
    </location>
</feature>
<accession>A0AAW3ZKI0</accession>
<dbReference type="EMBL" id="JACYTR010000004">
    <property type="protein sequence ID" value="MBD8524811.1"/>
    <property type="molecule type" value="Genomic_DNA"/>
</dbReference>
<name>A0AAW3ZKI0_9GAMM</name>
<keyword evidence="3" id="KW-1185">Reference proteome</keyword>
<reference evidence="2 3" key="1">
    <citation type="submission" date="2020-09" db="EMBL/GenBank/DDBJ databases">
        <title>Pseudoxanthomonas sp. CAU 1598 isolated from sand of Yaerae Beach.</title>
        <authorList>
            <person name="Kim W."/>
        </authorList>
    </citation>
    <scope>NUCLEOTIDE SEQUENCE [LARGE SCALE GENOMIC DNA]</scope>
    <source>
        <strain evidence="2 3">CAU 1598</strain>
    </source>
</reference>
<gene>
    <name evidence="2" type="ORF">IFO71_03560</name>
</gene>
<keyword evidence="1" id="KW-0472">Membrane</keyword>
<dbReference type="Proteomes" id="UP000613768">
    <property type="component" value="Unassembled WGS sequence"/>
</dbReference>
<evidence type="ECO:0000256" key="1">
    <source>
        <dbReference type="SAM" id="Phobius"/>
    </source>
</evidence>
<organism evidence="2 3">
    <name type="scientific">Pseudomarimonas arenosa</name>
    <dbReference type="NCBI Taxonomy" id="2774145"/>
    <lineage>
        <taxon>Bacteria</taxon>
        <taxon>Pseudomonadati</taxon>
        <taxon>Pseudomonadota</taxon>
        <taxon>Gammaproteobacteria</taxon>
        <taxon>Lysobacterales</taxon>
        <taxon>Lysobacteraceae</taxon>
        <taxon>Pseudomarimonas</taxon>
    </lineage>
</organism>
<sequence>MKLKRSQQGITLLSMVIVLAVLGFFAYCGMKIFPMYSEFSSVKDGMDAVAKEPKMATAPKGQVLDKLYRHFSISYVSSVKPDHITIDTKKGAKMSVKYEVRTPLMYNLDIVGKFEYTVDLSG</sequence>
<dbReference type="Pfam" id="PF16137">
    <property type="entry name" value="DUF4845"/>
    <property type="match status" value="1"/>
</dbReference>
<dbReference type="AlphaFoldDB" id="A0AAW3ZKI0"/>
<dbReference type="InterPro" id="IPR032314">
    <property type="entry name" value="DUF4845"/>
</dbReference>
<dbReference type="RefSeq" id="WP_192028152.1">
    <property type="nucleotide sequence ID" value="NZ_JACYTR010000004.1"/>
</dbReference>
<proteinExistence type="predicted"/>
<evidence type="ECO:0000313" key="3">
    <source>
        <dbReference type="Proteomes" id="UP000613768"/>
    </source>
</evidence>
<keyword evidence="1" id="KW-1133">Transmembrane helix</keyword>
<protein>
    <submittedName>
        <fullName evidence="2">DUF4845 domain-containing protein</fullName>
    </submittedName>
</protein>
<comment type="caution">
    <text evidence="2">The sequence shown here is derived from an EMBL/GenBank/DDBJ whole genome shotgun (WGS) entry which is preliminary data.</text>
</comment>